<comment type="caution">
    <text evidence="3">The sequence shown here is derived from an EMBL/GenBank/DDBJ whole genome shotgun (WGS) entry which is preliminary data.</text>
</comment>
<dbReference type="GO" id="GO:0002098">
    <property type="term" value="P:tRNA wobble uridine modification"/>
    <property type="evidence" value="ECO:0007669"/>
    <property type="project" value="InterPro"/>
</dbReference>
<comment type="pathway">
    <text evidence="1">tRNA modification; 5-methoxycarbonylmethyl-2-thiouridine-tRNA biosynthesis.</text>
</comment>
<dbReference type="OrthoDB" id="9995306at2759"/>
<sequence>MSTRIPTLLEPYLSLPPETSLILLTSILGASTNWLVSRYLHTLLTPSKSSPASPADDVSVVLLSFLRDYSFWRDAAGRLGTDLDSAGRKGRFAFVDGLTGLYVPPGGGGRGGVAGGVGTGRESWSVTLRSGRPEDVRRVVDAVVEEQVRNAGGRDGGERKVVLVVDQLDLLLAAGEEEGMGGVLGDMLADWREVSDADSTVQRTQEAHSLHVRVLTGPRNHMLQS</sequence>
<evidence type="ECO:0000313" key="3">
    <source>
        <dbReference type="EMBL" id="RKU41983.1"/>
    </source>
</evidence>
<dbReference type="AlphaFoldDB" id="A0A420Y271"/>
<dbReference type="UniPathway" id="UPA00988"/>
<gene>
    <name evidence="3" type="ORF">DL546_002009</name>
</gene>
<organism evidence="3 4">
    <name type="scientific">Coniochaeta pulveracea</name>
    <dbReference type="NCBI Taxonomy" id="177199"/>
    <lineage>
        <taxon>Eukaryota</taxon>
        <taxon>Fungi</taxon>
        <taxon>Dikarya</taxon>
        <taxon>Ascomycota</taxon>
        <taxon>Pezizomycotina</taxon>
        <taxon>Sordariomycetes</taxon>
        <taxon>Sordariomycetidae</taxon>
        <taxon>Coniochaetales</taxon>
        <taxon>Coniochaetaceae</taxon>
        <taxon>Coniochaeta</taxon>
    </lineage>
</organism>
<evidence type="ECO:0000256" key="2">
    <source>
        <dbReference type="ARBA" id="ARBA00008837"/>
    </source>
</evidence>
<dbReference type="STRING" id="177199.A0A420Y271"/>
<name>A0A420Y271_9PEZI</name>
<comment type="similarity">
    <text evidence="2">Belongs to the ELP6 family.</text>
</comment>
<dbReference type="InterPro" id="IPR018627">
    <property type="entry name" value="ELP6"/>
</dbReference>
<protein>
    <submittedName>
        <fullName evidence="3">Uncharacterized protein</fullName>
    </submittedName>
</protein>
<dbReference type="InterPro" id="IPR027417">
    <property type="entry name" value="P-loop_NTPase"/>
</dbReference>
<evidence type="ECO:0000256" key="1">
    <source>
        <dbReference type="ARBA" id="ARBA00005043"/>
    </source>
</evidence>
<dbReference type="PANTHER" id="PTHR16184:SF6">
    <property type="entry name" value="ELONGATOR COMPLEX PROTEIN 6"/>
    <property type="match status" value="1"/>
</dbReference>
<dbReference type="EMBL" id="QVQW01000063">
    <property type="protein sequence ID" value="RKU41983.1"/>
    <property type="molecule type" value="Genomic_DNA"/>
</dbReference>
<dbReference type="Gene3D" id="3.40.50.300">
    <property type="entry name" value="P-loop containing nucleotide triphosphate hydrolases"/>
    <property type="match status" value="1"/>
</dbReference>
<dbReference type="PANTHER" id="PTHR16184">
    <property type="entry name" value="ELONGATOR COMPLEX PROTEIN 6"/>
    <property type="match status" value="1"/>
</dbReference>
<keyword evidence="4" id="KW-1185">Reference proteome</keyword>
<accession>A0A420Y271</accession>
<dbReference type="GO" id="GO:0033588">
    <property type="term" value="C:elongator holoenzyme complex"/>
    <property type="evidence" value="ECO:0007669"/>
    <property type="project" value="InterPro"/>
</dbReference>
<proteinExistence type="inferred from homology"/>
<dbReference type="Proteomes" id="UP000275385">
    <property type="component" value="Unassembled WGS sequence"/>
</dbReference>
<reference evidence="3 4" key="1">
    <citation type="submission" date="2018-08" db="EMBL/GenBank/DDBJ databases">
        <title>Draft genome of the lignicolous fungus Coniochaeta pulveracea.</title>
        <authorList>
            <person name="Borstlap C.J."/>
            <person name="De Witt R.N."/>
            <person name="Botha A."/>
            <person name="Volschenk H."/>
        </authorList>
    </citation>
    <scope>NUCLEOTIDE SEQUENCE [LARGE SCALE GENOMIC DNA]</scope>
    <source>
        <strain evidence="3 4">CAB683</strain>
    </source>
</reference>
<evidence type="ECO:0000313" key="4">
    <source>
        <dbReference type="Proteomes" id="UP000275385"/>
    </source>
</evidence>